<evidence type="ECO:0000313" key="4">
    <source>
        <dbReference type="Proteomes" id="UP000053558"/>
    </source>
</evidence>
<proteinExistence type="predicted"/>
<keyword evidence="1" id="KW-0732">Signal</keyword>
<dbReference type="EMBL" id="JH711576">
    <property type="protein sequence ID" value="EIW82613.1"/>
    <property type="molecule type" value="Genomic_DNA"/>
</dbReference>
<dbReference type="KEGG" id="cput:CONPUDRAFT_151687"/>
<dbReference type="KEGG" id="cput:CONPUDRAFT_151686"/>
<dbReference type="GeneID" id="19202905"/>
<gene>
    <name evidence="2" type="ORF">CONPUDRAFT_151686</name>
    <name evidence="3" type="ORF">CONPUDRAFT_151687</name>
</gene>
<accession>A0A5M3MTX6</accession>
<dbReference type="OMA" id="FTATGFC"/>
<name>A0A5M3MTX6_CONPW</name>
<dbReference type="AlphaFoldDB" id="A0A5M3MTX6"/>
<organism evidence="3 4">
    <name type="scientific">Coniophora puteana (strain RWD-64-598)</name>
    <name type="common">Brown rot fungus</name>
    <dbReference type="NCBI Taxonomy" id="741705"/>
    <lineage>
        <taxon>Eukaryota</taxon>
        <taxon>Fungi</taxon>
        <taxon>Dikarya</taxon>
        <taxon>Basidiomycota</taxon>
        <taxon>Agaricomycotina</taxon>
        <taxon>Agaricomycetes</taxon>
        <taxon>Agaricomycetidae</taxon>
        <taxon>Boletales</taxon>
        <taxon>Coniophorineae</taxon>
        <taxon>Coniophoraceae</taxon>
        <taxon>Coniophora</taxon>
    </lineage>
</organism>
<sequence>MFATRAATVAFAVLVSLASTARADYYANFFDDSACSVNGGEGVSIHNPGCLGEAGRGSVYIPNTGLGTTGDNQFCLVITNGDGTCTCQNQGFDFTATGFCKTLDPSDQSYRFIGGACSSNNC</sequence>
<dbReference type="Proteomes" id="UP000053558">
    <property type="component" value="Unassembled WGS sequence"/>
</dbReference>
<dbReference type="OrthoDB" id="2863306at2759"/>
<evidence type="ECO:0000256" key="1">
    <source>
        <dbReference type="SAM" id="SignalP"/>
    </source>
</evidence>
<reference evidence="3" key="2">
    <citation type="submission" date="2012-05" db="EMBL/GenBank/DDBJ databases">
        <title>The Paleozoic origin of enzymatic mechanisms for lignin decomposition reconstructed using 31 fungal genomes.</title>
        <authorList>
            <consortium name="US DOE Joint Genome Institute (JGI-PGF)"/>
            <person name="Floudas D."/>
            <person name="Binder M."/>
            <person name="Riley R."/>
            <person name="Barry K."/>
            <person name="Blanchette R.A."/>
            <person name="Henrissat B."/>
            <person name="Martinez A.T."/>
            <person name="Otillar R."/>
            <person name="Spatafora J.W."/>
            <person name="Yadav J.S."/>
            <person name="Aerts A."/>
            <person name="Benoit I."/>
            <person name="Boyd A."/>
            <person name="Carlson A."/>
            <person name="Copeland A."/>
            <person name="Coutinho P.M."/>
            <person name="de Vries R.P."/>
            <person name="Ferreira P."/>
            <person name="Findley K."/>
            <person name="Foster B."/>
            <person name="Gaskell J."/>
            <person name="Glotzer D."/>
            <person name="Gorecki P."/>
            <person name="Heitman J."/>
            <person name="Hesse C."/>
            <person name="Hori C."/>
            <person name="Igarashi K."/>
            <person name="Jurgens J.A."/>
            <person name="Kallen N."/>
            <person name="Kersten P."/>
            <person name="Kohler A."/>
            <person name="Kues U."/>
            <person name="Kumar T.K."/>
            <person name="Kuo A."/>
            <person name="LaButti K."/>
            <person name="Larrondo L.F."/>
            <person name="Lindquist E."/>
            <person name="Ling A."/>
            <person name="Lombard V."/>
            <person name="Lucas S."/>
            <person name="Lundell T."/>
            <person name="Martin R."/>
            <person name="McLaughlin D.J."/>
            <person name="Morgenstern I."/>
            <person name="Morin E."/>
            <person name="Murat C."/>
            <person name="Nagy L.G."/>
            <person name="Nolan M."/>
            <person name="Ohm R.A."/>
            <person name="Patyshakuliyeva A."/>
            <person name="Rokas A."/>
            <person name="Ruiz-Duenas F.J."/>
            <person name="Sabat G."/>
            <person name="Salamov A."/>
            <person name="Samejima M."/>
            <person name="Schmutz J."/>
            <person name="Slot J.C."/>
            <person name="St. John F."/>
            <person name="Stenlid J."/>
            <person name="Sun H."/>
            <person name="Sun S."/>
            <person name="Syed K."/>
            <person name="Tsang A."/>
            <person name="Wiebenga A."/>
            <person name="Young D."/>
            <person name="Pisabarro A."/>
            <person name="Eastwood D.C."/>
            <person name="Martin F."/>
            <person name="Cullen D."/>
            <person name="Grigoriev I.V."/>
            <person name="Hibbett D.S."/>
        </authorList>
    </citation>
    <scope>NUCLEOTIDE SEQUENCE</scope>
    <source>
        <strain evidence="3">RWD-64-598 SS2</strain>
    </source>
</reference>
<feature type="signal peptide" evidence="1">
    <location>
        <begin position="1"/>
        <end position="23"/>
    </location>
</feature>
<protein>
    <submittedName>
        <fullName evidence="3">Uncharacterized protein</fullName>
    </submittedName>
</protein>
<evidence type="ECO:0000313" key="2">
    <source>
        <dbReference type="EMBL" id="EIW82612.1"/>
    </source>
</evidence>
<feature type="chain" id="PRO_5040602703" evidence="1">
    <location>
        <begin position="24"/>
        <end position="122"/>
    </location>
</feature>
<dbReference type="GeneID" id="19202904"/>
<reference evidence="4" key="1">
    <citation type="journal article" date="2012" name="Science">
        <title>The Paleozoic origin of enzymatic lignin decomposition reconstructed from 31 fungal genomes.</title>
        <authorList>
            <person name="Floudas D."/>
            <person name="Binder M."/>
            <person name="Riley R."/>
            <person name="Barry K."/>
            <person name="Blanchette R.A."/>
            <person name="Henrissat B."/>
            <person name="Martinez A.T."/>
            <person name="Otillar R."/>
            <person name="Spatafora J.W."/>
            <person name="Yadav J.S."/>
            <person name="Aerts A."/>
            <person name="Benoit I."/>
            <person name="Boyd A."/>
            <person name="Carlson A."/>
            <person name="Copeland A."/>
            <person name="Coutinho P.M."/>
            <person name="de Vries R.P."/>
            <person name="Ferreira P."/>
            <person name="Findley K."/>
            <person name="Foster B."/>
            <person name="Gaskell J."/>
            <person name="Glotzer D."/>
            <person name="Gorecki P."/>
            <person name="Heitman J."/>
            <person name="Hesse C."/>
            <person name="Hori C."/>
            <person name="Igarashi K."/>
            <person name="Jurgens J.A."/>
            <person name="Kallen N."/>
            <person name="Kersten P."/>
            <person name="Kohler A."/>
            <person name="Kuees U."/>
            <person name="Kumar T.K.A."/>
            <person name="Kuo A."/>
            <person name="LaButti K."/>
            <person name="Larrondo L.F."/>
            <person name="Lindquist E."/>
            <person name="Ling A."/>
            <person name="Lombard V."/>
            <person name="Lucas S."/>
            <person name="Lundell T."/>
            <person name="Martin R."/>
            <person name="McLaughlin D.J."/>
            <person name="Morgenstern I."/>
            <person name="Morin E."/>
            <person name="Murat C."/>
            <person name="Nagy L.G."/>
            <person name="Nolan M."/>
            <person name="Ohm R.A."/>
            <person name="Patyshakuliyeva A."/>
            <person name="Rokas A."/>
            <person name="Ruiz-Duenas F.J."/>
            <person name="Sabat G."/>
            <person name="Salamov A."/>
            <person name="Samejima M."/>
            <person name="Schmutz J."/>
            <person name="Slot J.C."/>
            <person name="St John F."/>
            <person name="Stenlid J."/>
            <person name="Sun H."/>
            <person name="Sun S."/>
            <person name="Syed K."/>
            <person name="Tsang A."/>
            <person name="Wiebenga A."/>
            <person name="Young D."/>
            <person name="Pisabarro A."/>
            <person name="Eastwood D.C."/>
            <person name="Martin F."/>
            <person name="Cullen D."/>
            <person name="Grigoriev I.V."/>
            <person name="Hibbett D.S."/>
        </authorList>
    </citation>
    <scope>NUCLEOTIDE SEQUENCE [LARGE SCALE GENOMIC DNA]</scope>
    <source>
        <strain evidence="4">RWD-64-598 SS2</strain>
    </source>
</reference>
<dbReference type="EMBL" id="JH711576">
    <property type="protein sequence ID" value="EIW82612.1"/>
    <property type="molecule type" value="Genomic_DNA"/>
</dbReference>
<comment type="caution">
    <text evidence="3">The sequence shown here is derived from an EMBL/GenBank/DDBJ whole genome shotgun (WGS) entry which is preliminary data.</text>
</comment>
<keyword evidence="4" id="KW-1185">Reference proteome</keyword>
<evidence type="ECO:0000313" key="3">
    <source>
        <dbReference type="EMBL" id="EIW82613.1"/>
    </source>
</evidence>
<dbReference type="RefSeq" id="XP_007766634.1">
    <property type="nucleotide sequence ID" value="XM_007768444.1"/>
</dbReference>
<dbReference type="RefSeq" id="XP_007766633.1">
    <property type="nucleotide sequence ID" value="XM_007768443.1"/>
</dbReference>